<name>A0A4U7KQ42_9BASI</name>
<feature type="compositionally biased region" description="Polar residues" evidence="7">
    <location>
        <begin position="757"/>
        <end position="773"/>
    </location>
</feature>
<feature type="compositionally biased region" description="Polar residues" evidence="7">
    <location>
        <begin position="292"/>
        <end position="303"/>
    </location>
</feature>
<dbReference type="PROSITE" id="PS50048">
    <property type="entry name" value="ZN2_CY6_FUNGAL_2"/>
    <property type="match status" value="1"/>
</dbReference>
<feature type="compositionally biased region" description="Low complexity" evidence="7">
    <location>
        <begin position="242"/>
        <end position="259"/>
    </location>
</feature>
<evidence type="ECO:0000256" key="2">
    <source>
        <dbReference type="ARBA" id="ARBA00022723"/>
    </source>
</evidence>
<feature type="region of interest" description="Disordered" evidence="7">
    <location>
        <begin position="740"/>
        <end position="787"/>
    </location>
</feature>
<organism evidence="9 10">
    <name type="scientific">Sporisorium graminicola</name>
    <dbReference type="NCBI Taxonomy" id="280036"/>
    <lineage>
        <taxon>Eukaryota</taxon>
        <taxon>Fungi</taxon>
        <taxon>Dikarya</taxon>
        <taxon>Basidiomycota</taxon>
        <taxon>Ustilaginomycotina</taxon>
        <taxon>Ustilaginomycetes</taxon>
        <taxon>Ustilaginales</taxon>
        <taxon>Ustilaginaceae</taxon>
        <taxon>Sporisorium</taxon>
    </lineage>
</organism>
<keyword evidence="10" id="KW-1185">Reference proteome</keyword>
<feature type="region of interest" description="Disordered" evidence="7">
    <location>
        <begin position="1139"/>
        <end position="1160"/>
    </location>
</feature>
<dbReference type="PANTHER" id="PTHR31845">
    <property type="entry name" value="FINGER DOMAIN PROTEIN, PUTATIVE-RELATED"/>
    <property type="match status" value="1"/>
</dbReference>
<keyword evidence="5" id="KW-0804">Transcription</keyword>
<dbReference type="SMART" id="SM00906">
    <property type="entry name" value="Fungal_trans"/>
    <property type="match status" value="1"/>
</dbReference>
<feature type="domain" description="Zn(2)-C6 fungal-type" evidence="8">
    <location>
        <begin position="62"/>
        <end position="93"/>
    </location>
</feature>
<evidence type="ECO:0000313" key="9">
    <source>
        <dbReference type="EMBL" id="TKY86383.1"/>
    </source>
</evidence>
<evidence type="ECO:0000313" key="10">
    <source>
        <dbReference type="Proteomes" id="UP000306050"/>
    </source>
</evidence>
<evidence type="ECO:0000256" key="6">
    <source>
        <dbReference type="ARBA" id="ARBA00023242"/>
    </source>
</evidence>
<feature type="region of interest" description="Disordered" evidence="7">
    <location>
        <begin position="94"/>
        <end position="116"/>
    </location>
</feature>
<feature type="compositionally biased region" description="Low complexity" evidence="7">
    <location>
        <begin position="161"/>
        <end position="175"/>
    </location>
</feature>
<evidence type="ECO:0000256" key="3">
    <source>
        <dbReference type="ARBA" id="ARBA00023015"/>
    </source>
</evidence>
<feature type="region of interest" description="Disordered" evidence="7">
    <location>
        <begin position="1249"/>
        <end position="1268"/>
    </location>
</feature>
<feature type="compositionally biased region" description="Polar residues" evidence="7">
    <location>
        <begin position="349"/>
        <end position="366"/>
    </location>
</feature>
<dbReference type="SMART" id="SM00066">
    <property type="entry name" value="GAL4"/>
    <property type="match status" value="1"/>
</dbReference>
<feature type="compositionally biased region" description="Basic and acidic residues" evidence="7">
    <location>
        <begin position="29"/>
        <end position="48"/>
    </location>
</feature>
<keyword evidence="2" id="KW-0479">Metal-binding</keyword>
<feature type="compositionally biased region" description="Polar residues" evidence="7">
    <location>
        <begin position="410"/>
        <end position="422"/>
    </location>
</feature>
<proteinExistence type="predicted"/>
<dbReference type="InterPro" id="IPR001138">
    <property type="entry name" value="Zn2Cys6_DnaBD"/>
</dbReference>
<keyword evidence="3" id="KW-0805">Transcription regulation</keyword>
<dbReference type="Pfam" id="PF00172">
    <property type="entry name" value="Zn_clus"/>
    <property type="match status" value="1"/>
</dbReference>
<dbReference type="SUPFAM" id="SSF57701">
    <property type="entry name" value="Zn2/Cys6 DNA-binding domain"/>
    <property type="match status" value="1"/>
</dbReference>
<evidence type="ECO:0000256" key="4">
    <source>
        <dbReference type="ARBA" id="ARBA00023125"/>
    </source>
</evidence>
<feature type="compositionally biased region" description="Low complexity" evidence="7">
    <location>
        <begin position="369"/>
        <end position="391"/>
    </location>
</feature>
<evidence type="ECO:0000256" key="7">
    <source>
        <dbReference type="SAM" id="MobiDB-lite"/>
    </source>
</evidence>
<feature type="region of interest" description="Disordered" evidence="7">
    <location>
        <begin position="565"/>
        <end position="585"/>
    </location>
</feature>
<dbReference type="InterPro" id="IPR007219">
    <property type="entry name" value="XnlR_reg_dom"/>
</dbReference>
<dbReference type="GO" id="GO:0006351">
    <property type="term" value="P:DNA-templated transcription"/>
    <property type="evidence" value="ECO:0007669"/>
    <property type="project" value="InterPro"/>
</dbReference>
<feature type="compositionally biased region" description="Gly residues" evidence="7">
    <location>
        <begin position="1384"/>
        <end position="1394"/>
    </location>
</feature>
<dbReference type="GO" id="GO:0005634">
    <property type="term" value="C:nucleus"/>
    <property type="evidence" value="ECO:0007669"/>
    <property type="project" value="UniProtKB-SubCell"/>
</dbReference>
<dbReference type="PANTHER" id="PTHR31845:SF17">
    <property type="entry name" value="ZN(II)2CYS6 TRANSCRIPTION FACTOR (EUROFUNG)"/>
    <property type="match status" value="1"/>
</dbReference>
<dbReference type="KEGG" id="sgra:EX895_004532"/>
<sequence>MANNPASSQPPKRDSSSDSSPDASTSRTNAHDQKTDVDSDSKGTSAREEVKIYKAISRVHRACNACRKQKARCDGPENPPCRRCKQVGIECIFEKPPKESTPSNAAAPDTGASADRIRILETQMSGMQSMISELVASIKANTSAMTASPSQSLPPPHPSPRESSVSSSSPHSARASRPEPYHSHRQQSTPLQQHPYAPPPHHRNSQHPISPSADSIHRYPSDGTVGSGHPQRRPAYPPANRSYGSSSSIVGISSNSMASAPIHAPSGYPLQQPPSFQTTYGHPPSRNDAMLLQQQPESESFDSTSHHHSVWNAGANASSSSSKSLPANTHARRPSGSRVGFSHEDRGRSSQPWQHSNLTGSPSSAAPDTAAGIASTGTSSAWMSSSATSSHQPRRSSRPRWTSSDRAGSHTHSLDQNLTPSDGPTAGEDGEPRETDISNDQLSAPIEALRGLADAAAAAAESEGHTSNDSSDEKQTEADNAGGRSKQPDSAATPTLQLVDEGGNRSALAKQDDDSPDAMGKSPRKKRRRNTHADSPGSAAASGVGIEGKAGGAATGASATAAVNAGSNPASALSPSSISRSGRMEAPGLVSSVPGDLVTLGLVNETDAMRLFETFQKGVPKFISIFHLEDEPMTTEEAYHHVRTTSYFLFNVMLAIGAKVECGGKSPSRLYQTCMAQAKRNAKDTMFSPVAGKAAVQAMVLLAAYSENGWLSLGLSIRMAQELGLDRSFQKLMSALPSSGYVRHPQPPPPPKHLTFYHNSPSSHYTGSPTDVNSVGGESVDGKNGGPANAAGANAVAANAAANGNADAAAKRELDELKDLARGSRLWFFLFLFDHQASYGAGRPAMLSKHYVRNCRAFLNLNYPLTVKTDARFISTLELLIIRETHYDAMAPYDQPVDARMLSKMRKVTEELNEWHQYWSGDFEGRGYNQDSFFQQSLVLQCASAELYLSCTALRGIRDANDADQMGPEQKELIIQATRAADTCLSISVNAKEYREMLGWAPHYTHVTAAFACVFLIKIARLFPRQVDTYGIFSNAERLASRLAEVPAGKYARVIRILLAQAWKKIADLSPAIGLYAALGAEATRPGAITPAEIKTGGPSDSGISLLYKLLQEYQSGQIDGEAEEGSAAAATANANANTNAGGGGGGDVPSGSGARTPGFSELLSSGRWLTAGMASPSVGAGGLFGGLGAAAGGSGTLSPTKAGLGGMFSHRGSISGIDSGLGGVVGANGGVGDGVTWSSFLAPHTPFDPSAANAHSGSGGGGHHPIQLPLWMQESTGATAAADMGGFTGESNTEAPKASPAQARSWGHQDHYQSPIPHSGSYTSPSYQTPQSQMQHGRHDNGNGNGLLGAQMPHGSQRGSTSLGVPPSPSQVAPPPQQQQQGQGQGQGQGQQGQQGQQQGVAAGAGGNMFAASTNFDSVLSDLGLPLDGLDGLFVDLPINAGSTQSGYSV</sequence>
<gene>
    <name evidence="9" type="ORF">EX895_004532</name>
</gene>
<evidence type="ECO:0000256" key="5">
    <source>
        <dbReference type="ARBA" id="ARBA00023163"/>
    </source>
</evidence>
<keyword evidence="6" id="KW-0539">Nucleus</keyword>
<feature type="compositionally biased region" description="Basic and acidic residues" evidence="7">
    <location>
        <begin position="462"/>
        <end position="477"/>
    </location>
</feature>
<evidence type="ECO:0000256" key="1">
    <source>
        <dbReference type="ARBA" id="ARBA00004123"/>
    </source>
</evidence>
<reference evidence="9 10" key="1">
    <citation type="submission" date="2019-05" db="EMBL/GenBank/DDBJ databases">
        <title>Sporisorium graminicola CBS 10092 draft sequencing and annotation.</title>
        <authorList>
            <person name="Solano-Gonzalez S."/>
            <person name="Caddick M.X."/>
            <person name="Darby A."/>
        </authorList>
    </citation>
    <scope>NUCLEOTIDE SEQUENCE [LARGE SCALE GENOMIC DNA]</scope>
    <source>
        <strain evidence="9 10">CBS 10092</strain>
    </source>
</reference>
<feature type="region of interest" description="Disordered" evidence="7">
    <location>
        <begin position="142"/>
        <end position="552"/>
    </location>
</feature>
<dbReference type="OrthoDB" id="4454541at2759"/>
<dbReference type="Proteomes" id="UP000306050">
    <property type="component" value="Chromosome SGRAM_4"/>
</dbReference>
<keyword evidence="4" id="KW-0238">DNA-binding</keyword>
<dbReference type="InterPro" id="IPR051089">
    <property type="entry name" value="prtT"/>
</dbReference>
<dbReference type="GeneID" id="40727427"/>
<dbReference type="Gene3D" id="4.10.240.10">
    <property type="entry name" value="Zn(2)-C6 fungal-type DNA-binding domain"/>
    <property type="match status" value="1"/>
</dbReference>
<dbReference type="PROSITE" id="PS00463">
    <property type="entry name" value="ZN2_CY6_FUNGAL_1"/>
    <property type="match status" value="1"/>
</dbReference>
<accession>A0A4U7KQ42</accession>
<feature type="region of interest" description="Disordered" evidence="7">
    <location>
        <begin position="1"/>
        <end position="48"/>
    </location>
</feature>
<dbReference type="InterPro" id="IPR036864">
    <property type="entry name" value="Zn2-C6_fun-type_DNA-bd_sf"/>
</dbReference>
<protein>
    <recommendedName>
        <fullName evidence="8">Zn(2)-C6 fungal-type domain-containing protein</fullName>
    </recommendedName>
</protein>
<dbReference type="GO" id="GO:0000976">
    <property type="term" value="F:transcription cis-regulatory region binding"/>
    <property type="evidence" value="ECO:0007669"/>
    <property type="project" value="TreeGrafter"/>
</dbReference>
<dbReference type="CDD" id="cd00067">
    <property type="entry name" value="GAL4"/>
    <property type="match status" value="1"/>
</dbReference>
<dbReference type="CDD" id="cd12148">
    <property type="entry name" value="fungal_TF_MHR"/>
    <property type="match status" value="1"/>
</dbReference>
<feature type="compositionally biased region" description="Pro residues" evidence="7">
    <location>
        <begin position="1367"/>
        <end position="1378"/>
    </location>
</feature>
<dbReference type="EMBL" id="SRRM01000017">
    <property type="protein sequence ID" value="TKY86383.1"/>
    <property type="molecule type" value="Genomic_DNA"/>
</dbReference>
<feature type="region of interest" description="Disordered" evidence="7">
    <location>
        <begin position="1283"/>
        <end position="1403"/>
    </location>
</feature>
<feature type="compositionally biased region" description="Low complexity" evidence="7">
    <location>
        <begin position="565"/>
        <end position="581"/>
    </location>
</feature>
<evidence type="ECO:0000259" key="8">
    <source>
        <dbReference type="PROSITE" id="PS50048"/>
    </source>
</evidence>
<comment type="caution">
    <text evidence="9">The sequence shown here is derived from an EMBL/GenBank/DDBJ whole genome shotgun (WGS) entry which is preliminary data.</text>
</comment>
<dbReference type="RefSeq" id="XP_029738368.1">
    <property type="nucleotide sequence ID" value="XM_029885126.1"/>
</dbReference>
<dbReference type="GO" id="GO:0008270">
    <property type="term" value="F:zinc ion binding"/>
    <property type="evidence" value="ECO:0007669"/>
    <property type="project" value="InterPro"/>
</dbReference>
<feature type="compositionally biased region" description="Low complexity" evidence="7">
    <location>
        <begin position="17"/>
        <end position="26"/>
    </location>
</feature>
<feature type="compositionally biased region" description="Polar residues" evidence="7">
    <location>
        <begin position="1321"/>
        <end position="1336"/>
    </location>
</feature>
<dbReference type="GO" id="GO:0000981">
    <property type="term" value="F:DNA-binding transcription factor activity, RNA polymerase II-specific"/>
    <property type="evidence" value="ECO:0007669"/>
    <property type="project" value="InterPro"/>
</dbReference>
<comment type="subcellular location">
    <subcellularLocation>
        <location evidence="1">Nucleus</location>
    </subcellularLocation>
</comment>